<dbReference type="Proteomes" id="UP000568063">
    <property type="component" value="Unassembled WGS sequence"/>
</dbReference>
<evidence type="ECO:0000313" key="9">
    <source>
        <dbReference type="Proteomes" id="UP000568063"/>
    </source>
</evidence>
<dbReference type="EMBL" id="JACDUI010000002">
    <property type="protein sequence ID" value="MBA2840728.1"/>
    <property type="molecule type" value="Genomic_DNA"/>
</dbReference>
<evidence type="ECO:0000313" key="10">
    <source>
        <dbReference type="Proteomes" id="UP000590564"/>
    </source>
</evidence>
<evidence type="ECO:0000313" key="1">
    <source>
        <dbReference type="EMBL" id="AVB76145.1"/>
    </source>
</evidence>
<reference evidence="6" key="1">
    <citation type="journal article" date="2018" name="Genome Announc.">
        <title>Complete Genome Sequence of the Methanococcus maripaludis Type Strain JJ (DSM 2067), a Model for Selenoprotein Synthesis in Archaea.</title>
        <authorList>
            <person name="Poehlein A."/>
            <person name="Heym D."/>
            <person name="Quitzke V."/>
            <person name="Fersch J."/>
            <person name="Daniel R."/>
            <person name="Rother M."/>
        </authorList>
    </citation>
    <scope>NUCLEOTIDE SEQUENCE [LARGE SCALE GENOMIC DNA]</scope>
    <source>
        <strain evidence="6">DSM 2067</strain>
    </source>
</reference>
<evidence type="ECO:0000313" key="6">
    <source>
        <dbReference type="Proteomes" id="UP000239462"/>
    </source>
</evidence>
<proteinExistence type="predicted"/>
<reference evidence="7 8" key="3">
    <citation type="submission" date="2020-07" db="EMBL/GenBank/DDBJ databases">
        <title>Genomic Encyclopedia of Type Strains, Phase IV (KMG-V): Genome sequencing to study the core and pangenomes of soil and plant-associated prokaryotes.</title>
        <authorList>
            <person name="Whitman W."/>
        </authorList>
    </citation>
    <scope>NUCLEOTIDE SEQUENCE [LARGE SCALE GENOMIC DNA]</scope>
    <source>
        <strain evidence="2 7">A4</strain>
        <strain evidence="4 8">C13</strain>
        <strain evidence="3 9">C9</strain>
        <strain evidence="5 10">D1</strain>
    </source>
</reference>
<accession>A0A2L1C9W1</accession>
<sequence length="126" mass="14685">MKYLRGHSFEEFVEKIENLDAEEDAIYINTELSKNIIIEILESCEVKKIILPESKFKRTNKKVLGALKEIGIEVKSIKPTTGRPTSKKEIVERYIEKTPKEISEITQIPIKTVEYHYYKIKKAISQ</sequence>
<dbReference type="Proteomes" id="UP000590564">
    <property type="component" value="Unassembled WGS sequence"/>
</dbReference>
<dbReference type="EMBL" id="JACDUO010000002">
    <property type="protein sequence ID" value="MBA2864567.1"/>
    <property type="molecule type" value="Genomic_DNA"/>
</dbReference>
<dbReference type="EMBL" id="JACDUM010000002">
    <property type="protein sequence ID" value="MBA2860429.1"/>
    <property type="molecule type" value="Genomic_DNA"/>
</dbReference>
<name>A0A2L1C9W1_METMI</name>
<evidence type="ECO:0000313" key="8">
    <source>
        <dbReference type="Proteomes" id="UP000567099"/>
    </source>
</evidence>
<evidence type="ECO:0000313" key="7">
    <source>
        <dbReference type="Proteomes" id="UP000563838"/>
    </source>
</evidence>
<dbReference type="Proteomes" id="UP000563838">
    <property type="component" value="Unassembled WGS sequence"/>
</dbReference>
<dbReference type="RefSeq" id="WP_104837729.1">
    <property type="nucleotide sequence ID" value="NZ_CP026606.1"/>
</dbReference>
<evidence type="ECO:0000313" key="2">
    <source>
        <dbReference type="EMBL" id="MBA2840728.1"/>
    </source>
</evidence>
<dbReference type="Proteomes" id="UP000239462">
    <property type="component" value="Chromosome"/>
</dbReference>
<reference evidence="1" key="2">
    <citation type="submission" date="2018-02" db="EMBL/GenBank/DDBJ databases">
        <title>Complete genome sequence of the Methanococcus maripaludis type strain JJ (DSM 2067), a model for selenoprotein synthesis in Archaea.</title>
        <authorList>
            <person name="Poehlein A."/>
            <person name="Heym D."/>
            <person name="Quitzke V."/>
            <person name="Fersch J."/>
            <person name="Daniel R."/>
            <person name="Rother M."/>
        </authorList>
    </citation>
    <scope>NUCLEOTIDE SEQUENCE [LARGE SCALE GENOMIC DNA]</scope>
    <source>
        <strain evidence="1">DSM 2067</strain>
    </source>
</reference>
<dbReference type="EMBL" id="CP026606">
    <property type="protein sequence ID" value="AVB76145.1"/>
    <property type="molecule type" value="Genomic_DNA"/>
</dbReference>
<protein>
    <submittedName>
        <fullName evidence="1">Uncharacterized protein</fullName>
    </submittedName>
</protein>
<gene>
    <name evidence="2" type="ORF">HNP87_001260</name>
    <name evidence="3" type="ORF">HNP91_001244</name>
    <name evidence="4" type="ORF">HNP94_001589</name>
    <name evidence="5" type="ORF">HNP96_001460</name>
    <name evidence="1" type="ORF">MMJJ_07340</name>
</gene>
<dbReference type="AlphaFoldDB" id="A0A2L1C9W1"/>
<organism evidence="1 6">
    <name type="scientific">Methanococcus maripaludis</name>
    <name type="common">Methanococcus deltae</name>
    <dbReference type="NCBI Taxonomy" id="39152"/>
    <lineage>
        <taxon>Archaea</taxon>
        <taxon>Methanobacteriati</taxon>
        <taxon>Methanobacteriota</taxon>
        <taxon>Methanomada group</taxon>
        <taxon>Methanococci</taxon>
        <taxon>Methanococcales</taxon>
        <taxon>Methanococcaceae</taxon>
        <taxon>Methanococcus</taxon>
    </lineage>
</organism>
<evidence type="ECO:0000313" key="4">
    <source>
        <dbReference type="EMBL" id="MBA2864567.1"/>
    </source>
</evidence>
<evidence type="ECO:0000313" key="3">
    <source>
        <dbReference type="EMBL" id="MBA2860429.1"/>
    </source>
</evidence>
<dbReference type="EMBL" id="JACHED010000003">
    <property type="protein sequence ID" value="MBB6497417.1"/>
    <property type="molecule type" value="Genomic_DNA"/>
</dbReference>
<evidence type="ECO:0000313" key="5">
    <source>
        <dbReference type="EMBL" id="MBB6497417.1"/>
    </source>
</evidence>
<dbReference type="Proteomes" id="UP000567099">
    <property type="component" value="Unassembled WGS sequence"/>
</dbReference>
<dbReference type="KEGG" id="mmad:MMJJ_07340"/>
<dbReference type="GeneID" id="36101824"/>